<proteinExistence type="predicted"/>
<keyword evidence="1" id="KW-0812">Transmembrane</keyword>
<dbReference type="Proteomes" id="UP000018227">
    <property type="component" value="Unassembled WGS sequence"/>
</dbReference>
<keyword evidence="1" id="KW-1133">Transmembrane helix</keyword>
<feature type="transmembrane region" description="Helical" evidence="1">
    <location>
        <begin position="6"/>
        <end position="28"/>
    </location>
</feature>
<evidence type="ECO:0000256" key="1">
    <source>
        <dbReference type="SAM" id="Phobius"/>
    </source>
</evidence>
<sequence>MWDKIGWKKIGLFVGGVAFGTIGLKALFSKDAKKCYTHLTAAALRVKDYTLQRTETLRENCEDIYEDAKDINEDRKAAEEAIFEDTSATYKEVKNKEE</sequence>
<protein>
    <submittedName>
        <fullName evidence="2">Uncharacterized protein</fullName>
    </submittedName>
</protein>
<gene>
    <name evidence="2" type="ORF">GCWU0000282_000909</name>
</gene>
<comment type="caution">
    <text evidence="2">The sequence shown here is derived from an EMBL/GenBank/DDBJ whole genome shotgun (WGS) entry which is preliminary data.</text>
</comment>
<organism evidence="2 3">
    <name type="scientific">Catonella morbi ATCC 51271</name>
    <dbReference type="NCBI Taxonomy" id="592026"/>
    <lineage>
        <taxon>Bacteria</taxon>
        <taxon>Bacillati</taxon>
        <taxon>Bacillota</taxon>
        <taxon>Clostridia</taxon>
        <taxon>Lachnospirales</taxon>
        <taxon>Lachnospiraceae</taxon>
        <taxon>Catonella</taxon>
    </lineage>
</organism>
<reference evidence="2 3" key="1">
    <citation type="submission" date="2013-06" db="EMBL/GenBank/DDBJ databases">
        <authorList>
            <person name="Weinstock G."/>
            <person name="Sodergren E."/>
            <person name="Clifton S."/>
            <person name="Fulton L."/>
            <person name="Fulton B."/>
            <person name="Courtney L."/>
            <person name="Fronick C."/>
            <person name="Harrison M."/>
            <person name="Strong C."/>
            <person name="Farmer C."/>
            <person name="Delahaunty K."/>
            <person name="Markovic C."/>
            <person name="Hall O."/>
            <person name="Minx P."/>
            <person name="Tomlinson C."/>
            <person name="Mitreva M."/>
            <person name="Nelson J."/>
            <person name="Hou S."/>
            <person name="Wollam A."/>
            <person name="Pepin K.H."/>
            <person name="Johnson M."/>
            <person name="Bhonagiri V."/>
            <person name="Nash W.E."/>
            <person name="Warren W."/>
            <person name="Chinwalla A."/>
            <person name="Mardis E.R."/>
            <person name="Wilson R.K."/>
        </authorList>
    </citation>
    <scope>NUCLEOTIDE SEQUENCE [LARGE SCALE GENOMIC DNA]</scope>
    <source>
        <strain evidence="2 3">ATCC 51271</strain>
    </source>
</reference>
<dbReference type="InterPro" id="IPR046092">
    <property type="entry name" value="DUF6110"/>
</dbReference>
<dbReference type="AlphaFoldDB" id="V2XNK7"/>
<dbReference type="eggNOG" id="ENOG50330JY">
    <property type="taxonomic scope" value="Bacteria"/>
</dbReference>
<dbReference type="HOGENOM" id="CLU_151795_0_0_9"/>
<dbReference type="OrthoDB" id="1932911at2"/>
<evidence type="ECO:0000313" key="2">
    <source>
        <dbReference type="EMBL" id="ESL03744.1"/>
    </source>
</evidence>
<name>V2XNK7_9FIRM</name>
<accession>V2XNK7</accession>
<keyword evidence="3" id="KW-1185">Reference proteome</keyword>
<dbReference type="EMBL" id="ACIL03000007">
    <property type="protein sequence ID" value="ESL03744.1"/>
    <property type="molecule type" value="Genomic_DNA"/>
</dbReference>
<dbReference type="Pfam" id="PF19605">
    <property type="entry name" value="DUF6110"/>
    <property type="match status" value="1"/>
</dbReference>
<evidence type="ECO:0000313" key="3">
    <source>
        <dbReference type="Proteomes" id="UP000018227"/>
    </source>
</evidence>
<keyword evidence="1" id="KW-0472">Membrane</keyword>
<dbReference type="STRING" id="592026.GCWU0000282_000909"/>
<dbReference type="RefSeq" id="WP_023353793.1">
    <property type="nucleotide sequence ID" value="NZ_KI535367.1"/>
</dbReference>